<gene>
    <name evidence="1" type="ORF">L3Q82_016956</name>
</gene>
<name>A0ACB8X8Q8_9TELE</name>
<reference evidence="1" key="1">
    <citation type="submission" date="2022-04" db="EMBL/GenBank/DDBJ databases">
        <title>Jade perch genome.</title>
        <authorList>
            <person name="Chao B."/>
        </authorList>
    </citation>
    <scope>NUCLEOTIDE SEQUENCE</scope>
    <source>
        <strain evidence="1">CB-2022</strain>
    </source>
</reference>
<keyword evidence="2" id="KW-1185">Reference proteome</keyword>
<dbReference type="EMBL" id="CM041532">
    <property type="protein sequence ID" value="KAI3376503.1"/>
    <property type="molecule type" value="Genomic_DNA"/>
</dbReference>
<organism evidence="1 2">
    <name type="scientific">Scortum barcoo</name>
    <name type="common">barcoo grunter</name>
    <dbReference type="NCBI Taxonomy" id="214431"/>
    <lineage>
        <taxon>Eukaryota</taxon>
        <taxon>Metazoa</taxon>
        <taxon>Chordata</taxon>
        <taxon>Craniata</taxon>
        <taxon>Vertebrata</taxon>
        <taxon>Euteleostomi</taxon>
        <taxon>Actinopterygii</taxon>
        <taxon>Neopterygii</taxon>
        <taxon>Teleostei</taxon>
        <taxon>Neoteleostei</taxon>
        <taxon>Acanthomorphata</taxon>
        <taxon>Eupercaria</taxon>
        <taxon>Centrarchiformes</taxon>
        <taxon>Terapontoidei</taxon>
        <taxon>Terapontidae</taxon>
        <taxon>Scortum</taxon>
    </lineage>
</organism>
<dbReference type="Proteomes" id="UP000831701">
    <property type="component" value="Chromosome 2"/>
</dbReference>
<evidence type="ECO:0000313" key="1">
    <source>
        <dbReference type="EMBL" id="KAI3376503.1"/>
    </source>
</evidence>
<accession>A0ACB8X8Q8</accession>
<protein>
    <submittedName>
        <fullName evidence="1">Uncharacterized protein</fullName>
    </submittedName>
</protein>
<evidence type="ECO:0000313" key="2">
    <source>
        <dbReference type="Proteomes" id="UP000831701"/>
    </source>
</evidence>
<sequence>MSQTAEELLIIYETEAEQWATYLRSVFTGPISEAGICCYDIATASSRRDDFLKLAQYTCKLLILSKGMLEGLCQMRRFFLARVLSPADHVVVLLCGVESLTPLLELVPLNGDECLQISSEQDAQEYLSTVTDIVQRGVSASAANVSPVSHKPLGSEQQAGRRQSTGGHSVRSNVVVVPSRVPCGSSMEVFVLLKNEVAGSDTELEFTSENQTLRVKPVRWNERILCINAPDFPAGNVRVTVHSKGVPLSRAQMQYYSNMEEITCLLARVADPVDFMCQALQESSVEKLDQKLSSMLLEGMPTGGFQGLQCENTPERELHHADVPSLLHFAAQYGFKSVSSLLLQCPGAERALHTANRHGQTPTEIAKSHGHKELHILLRETLNMLSSGEDNGDASVYEMMCTAGTPSTAEEGEEGEEEEEEEDIYAPLGVNDEYDTILNSAKAAVLAKRPPAPTPRPESTDAKEDSTPYIAKVFQKKTTPQGDADLYSLPTKQARGREDSISATYDTFAPNQVQGLQQLIELQLRVKAGTLTVDGALERFSDWQRVQKGTDAVQQEKLSQLRASVVNNRVDDDSVYGKYSSRLDMRGKGNQGKNFHTFASRGRCISKYTHHAHLYALCCQVLSPHVSRDQTGGGNISLRDHLNNKDSSQGKRGATGVAYPLEFHIGP</sequence>
<proteinExistence type="predicted"/>
<comment type="caution">
    <text evidence="1">The sequence shown here is derived from an EMBL/GenBank/DDBJ whole genome shotgun (WGS) entry which is preliminary data.</text>
</comment>